<accession>A0A7M1KTF0</accession>
<dbReference type="UniPathway" id="UPA00077">
    <property type="reaction ID" value="UER00154"/>
</dbReference>
<feature type="domain" description="Dihydroneopterin aldolase/epimerase" evidence="8">
    <location>
        <begin position="7"/>
        <end position="121"/>
    </location>
</feature>
<comment type="catalytic activity">
    <reaction evidence="1 7">
        <text>7,8-dihydroneopterin = 6-hydroxymethyl-7,8-dihydropterin + glycolaldehyde</text>
        <dbReference type="Rhea" id="RHEA:10540"/>
        <dbReference type="ChEBI" id="CHEBI:17001"/>
        <dbReference type="ChEBI" id="CHEBI:17071"/>
        <dbReference type="ChEBI" id="CHEBI:44841"/>
        <dbReference type="EC" id="4.1.2.25"/>
    </reaction>
</comment>
<keyword evidence="5 7" id="KW-0456">Lyase</keyword>
<evidence type="ECO:0000256" key="5">
    <source>
        <dbReference type="ARBA" id="ARBA00023239"/>
    </source>
</evidence>
<evidence type="ECO:0000256" key="4">
    <source>
        <dbReference type="ARBA" id="ARBA00022909"/>
    </source>
</evidence>
<organism evidence="9 10">
    <name type="scientific">Aerococcus urinaeequi</name>
    <dbReference type="NCBI Taxonomy" id="51665"/>
    <lineage>
        <taxon>Bacteria</taxon>
        <taxon>Bacillati</taxon>
        <taxon>Bacillota</taxon>
        <taxon>Bacilli</taxon>
        <taxon>Lactobacillales</taxon>
        <taxon>Aerococcaceae</taxon>
        <taxon>Aerococcus</taxon>
    </lineage>
</organism>
<dbReference type="GO" id="GO:0046656">
    <property type="term" value="P:folic acid biosynthetic process"/>
    <property type="evidence" value="ECO:0007669"/>
    <property type="project" value="UniProtKB-UniRule"/>
</dbReference>
<keyword evidence="4 7" id="KW-0289">Folate biosynthesis</keyword>
<dbReference type="SMART" id="SM00905">
    <property type="entry name" value="FolB"/>
    <property type="match status" value="1"/>
</dbReference>
<dbReference type="GO" id="GO:0004150">
    <property type="term" value="F:dihydroneopterin aldolase activity"/>
    <property type="evidence" value="ECO:0007669"/>
    <property type="project" value="UniProtKB-UniRule"/>
</dbReference>
<evidence type="ECO:0000259" key="8">
    <source>
        <dbReference type="SMART" id="SM00905"/>
    </source>
</evidence>
<dbReference type="SUPFAM" id="SSF55620">
    <property type="entry name" value="Tetrahydrobiopterin biosynthesis enzymes-like"/>
    <property type="match status" value="1"/>
</dbReference>
<comment type="pathway">
    <text evidence="2 7">Cofactor biosynthesis; tetrahydrofolate biosynthesis; 2-amino-4-hydroxy-6-hydroxymethyl-7,8-dihydropteridine diphosphate from 7,8-dihydroneopterin triphosphate: step 3/4.</text>
</comment>
<protein>
    <recommendedName>
        <fullName evidence="7">7,8-dihydroneopterin aldolase</fullName>
        <ecNumber evidence="7">4.1.2.25</ecNumber>
    </recommendedName>
</protein>
<evidence type="ECO:0000256" key="6">
    <source>
        <dbReference type="ARBA" id="ARBA00037702"/>
    </source>
</evidence>
<dbReference type="InterPro" id="IPR006156">
    <property type="entry name" value="Dihydroneopterin_aldolase"/>
</dbReference>
<dbReference type="RefSeq" id="WP_197558822.1">
    <property type="nucleotide sequence ID" value="NZ_CP063065.1"/>
</dbReference>
<dbReference type="AlphaFoldDB" id="A0A7M1KTF0"/>
<dbReference type="Proteomes" id="UP000595091">
    <property type="component" value="Chromosome"/>
</dbReference>
<reference evidence="9 10" key="1">
    <citation type="submission" date="2020-10" db="EMBL/GenBank/DDBJ databases">
        <title>Plasmid carrying two tetracycline resistance determinant.</title>
        <authorList>
            <person name="Yang Q."/>
        </authorList>
    </citation>
    <scope>NUCLEOTIDE SEQUENCE [LARGE SCALE GENOMIC DNA]</scope>
    <source>
        <strain evidence="9 10">T43</strain>
    </source>
</reference>
<dbReference type="InterPro" id="IPR006157">
    <property type="entry name" value="FolB_dom"/>
</dbReference>
<evidence type="ECO:0000256" key="7">
    <source>
        <dbReference type="RuleBase" id="RU362079"/>
    </source>
</evidence>
<dbReference type="GO" id="GO:0046654">
    <property type="term" value="P:tetrahydrofolate biosynthetic process"/>
    <property type="evidence" value="ECO:0007669"/>
    <property type="project" value="UniProtKB-UniRule"/>
</dbReference>
<comment type="similarity">
    <text evidence="3 7">Belongs to the DHNA family.</text>
</comment>
<sequence>MATRDKIYLNNLQFYANHGLLAEETTLGQRFNVDAVLAVDLAPAGQSDDMYDSVSYADVYKVIEDVVVHEAPAKLLERLAHKLAMRILGDFPLVEEVTIKVVKPDPPIRGIYDSVAIEIQRDRTWFNKMEQINQMNEVK</sequence>
<proteinExistence type="inferred from homology"/>
<dbReference type="CDD" id="cd00534">
    <property type="entry name" value="DHNA_DHNTPE"/>
    <property type="match status" value="1"/>
</dbReference>
<dbReference type="EC" id="4.1.2.25" evidence="7"/>
<comment type="function">
    <text evidence="6 7">Catalyzes the conversion of 7,8-dihydroneopterin to 6-hydroxymethyl-7,8-dihydropterin.</text>
</comment>
<name>A0A7M1KTF0_9LACT</name>
<gene>
    <name evidence="9" type="primary">folB</name>
    <name evidence="9" type="ORF">IMX20_02545</name>
</gene>
<dbReference type="Pfam" id="PF02152">
    <property type="entry name" value="FolB"/>
    <property type="match status" value="1"/>
</dbReference>
<dbReference type="GO" id="GO:0005737">
    <property type="term" value="C:cytoplasm"/>
    <property type="evidence" value="ECO:0007669"/>
    <property type="project" value="TreeGrafter"/>
</dbReference>
<dbReference type="InterPro" id="IPR043133">
    <property type="entry name" value="GTP-CH-I_C/QueF"/>
</dbReference>
<evidence type="ECO:0000313" key="10">
    <source>
        <dbReference type="Proteomes" id="UP000595091"/>
    </source>
</evidence>
<dbReference type="PANTHER" id="PTHR42844:SF1">
    <property type="entry name" value="DIHYDRONEOPTERIN ALDOLASE 1-RELATED"/>
    <property type="match status" value="1"/>
</dbReference>
<evidence type="ECO:0000256" key="2">
    <source>
        <dbReference type="ARBA" id="ARBA00005013"/>
    </source>
</evidence>
<dbReference type="FunFam" id="3.30.1130.10:FF:000003">
    <property type="entry name" value="7,8-dihydroneopterin aldolase"/>
    <property type="match status" value="1"/>
</dbReference>
<dbReference type="NCBIfam" id="TIGR00526">
    <property type="entry name" value="folB_dom"/>
    <property type="match status" value="1"/>
</dbReference>
<evidence type="ECO:0000256" key="1">
    <source>
        <dbReference type="ARBA" id="ARBA00001353"/>
    </source>
</evidence>
<evidence type="ECO:0000256" key="3">
    <source>
        <dbReference type="ARBA" id="ARBA00005708"/>
    </source>
</evidence>
<dbReference type="NCBIfam" id="TIGR00525">
    <property type="entry name" value="folB"/>
    <property type="match status" value="1"/>
</dbReference>
<dbReference type="EMBL" id="CP063065">
    <property type="protein sequence ID" value="QOQ79597.1"/>
    <property type="molecule type" value="Genomic_DNA"/>
</dbReference>
<dbReference type="Gene3D" id="3.30.1130.10">
    <property type="match status" value="1"/>
</dbReference>
<dbReference type="PANTHER" id="PTHR42844">
    <property type="entry name" value="DIHYDRONEOPTERIN ALDOLASE 1-RELATED"/>
    <property type="match status" value="1"/>
</dbReference>
<evidence type="ECO:0000313" key="9">
    <source>
        <dbReference type="EMBL" id="QOQ79597.1"/>
    </source>
</evidence>